<comment type="caution">
    <text evidence="1">The sequence shown here is derived from an EMBL/GenBank/DDBJ whole genome shotgun (WGS) entry which is preliminary data.</text>
</comment>
<organism evidence="1 2">
    <name type="scientific">Tanacetum coccineum</name>
    <dbReference type="NCBI Taxonomy" id="301880"/>
    <lineage>
        <taxon>Eukaryota</taxon>
        <taxon>Viridiplantae</taxon>
        <taxon>Streptophyta</taxon>
        <taxon>Embryophyta</taxon>
        <taxon>Tracheophyta</taxon>
        <taxon>Spermatophyta</taxon>
        <taxon>Magnoliopsida</taxon>
        <taxon>eudicotyledons</taxon>
        <taxon>Gunneridae</taxon>
        <taxon>Pentapetalae</taxon>
        <taxon>asterids</taxon>
        <taxon>campanulids</taxon>
        <taxon>Asterales</taxon>
        <taxon>Asteraceae</taxon>
        <taxon>Asteroideae</taxon>
        <taxon>Anthemideae</taxon>
        <taxon>Anthemidinae</taxon>
        <taxon>Tanacetum</taxon>
    </lineage>
</organism>
<dbReference type="EMBL" id="BQNB010011870">
    <property type="protein sequence ID" value="GJS96228.1"/>
    <property type="molecule type" value="Genomic_DNA"/>
</dbReference>
<evidence type="ECO:0000313" key="1">
    <source>
        <dbReference type="EMBL" id="GJS96228.1"/>
    </source>
</evidence>
<evidence type="ECO:0000313" key="2">
    <source>
        <dbReference type="Proteomes" id="UP001151760"/>
    </source>
</evidence>
<keyword evidence="2" id="KW-1185">Reference proteome</keyword>
<sequence>MSATRPVTNEAERIGLRTVNGKVIRCRRGGDGSRSRIYPNGVRPIGYGVSWDPVDGETMLGDSMGIPRPAWPEGITLEDVRIYDAES</sequence>
<accession>A0ABQ5A593</accession>
<reference evidence="1" key="1">
    <citation type="journal article" date="2022" name="Int. J. Mol. Sci.">
        <title>Draft Genome of Tanacetum Coccineum: Genomic Comparison of Closely Related Tanacetum-Family Plants.</title>
        <authorList>
            <person name="Yamashiro T."/>
            <person name="Shiraishi A."/>
            <person name="Nakayama K."/>
            <person name="Satake H."/>
        </authorList>
    </citation>
    <scope>NUCLEOTIDE SEQUENCE</scope>
</reference>
<gene>
    <name evidence="1" type="ORF">Tco_0803196</name>
</gene>
<protein>
    <submittedName>
        <fullName evidence="1">Uncharacterized protein</fullName>
    </submittedName>
</protein>
<reference evidence="1" key="2">
    <citation type="submission" date="2022-01" db="EMBL/GenBank/DDBJ databases">
        <authorList>
            <person name="Yamashiro T."/>
            <person name="Shiraishi A."/>
            <person name="Satake H."/>
            <person name="Nakayama K."/>
        </authorList>
    </citation>
    <scope>NUCLEOTIDE SEQUENCE</scope>
</reference>
<dbReference type="Proteomes" id="UP001151760">
    <property type="component" value="Unassembled WGS sequence"/>
</dbReference>
<name>A0ABQ5A593_9ASTR</name>
<proteinExistence type="predicted"/>